<organism evidence="7 8">
    <name type="scientific">Mucuna pruriens</name>
    <name type="common">Velvet bean</name>
    <name type="synonym">Dolichos pruriens</name>
    <dbReference type="NCBI Taxonomy" id="157652"/>
    <lineage>
        <taxon>Eukaryota</taxon>
        <taxon>Viridiplantae</taxon>
        <taxon>Streptophyta</taxon>
        <taxon>Embryophyta</taxon>
        <taxon>Tracheophyta</taxon>
        <taxon>Spermatophyta</taxon>
        <taxon>Magnoliopsida</taxon>
        <taxon>eudicotyledons</taxon>
        <taxon>Gunneridae</taxon>
        <taxon>Pentapetalae</taxon>
        <taxon>rosids</taxon>
        <taxon>fabids</taxon>
        <taxon>Fabales</taxon>
        <taxon>Fabaceae</taxon>
        <taxon>Papilionoideae</taxon>
        <taxon>50 kb inversion clade</taxon>
        <taxon>NPAAA clade</taxon>
        <taxon>indigoferoid/millettioid clade</taxon>
        <taxon>Phaseoleae</taxon>
        <taxon>Mucuna</taxon>
    </lineage>
</organism>
<accession>A0A371ET21</accession>
<dbReference type="STRING" id="157652.A0A371ET21"/>
<gene>
    <name evidence="7" type="primary">HIPP08</name>
    <name evidence="7" type="ORF">CR513_51700</name>
</gene>
<feature type="domain" description="HMA" evidence="6">
    <location>
        <begin position="116"/>
        <end position="180"/>
    </location>
</feature>
<evidence type="ECO:0000259" key="6">
    <source>
        <dbReference type="PROSITE" id="PS50846"/>
    </source>
</evidence>
<dbReference type="InterPro" id="IPR036163">
    <property type="entry name" value="HMA_dom_sf"/>
</dbReference>
<dbReference type="PANTHER" id="PTHR46195:SF17">
    <property type="entry name" value="HEAVY METAL-ASSOCIATED ISOPRENYLATED PLANT PROTEIN 8"/>
    <property type="match status" value="1"/>
</dbReference>
<keyword evidence="3" id="KW-0636">Prenylation</keyword>
<sequence>MIFKVKQNKEENRDKNNENKEKKESDKGVVLKALIHCDGCSDQISKCLKGFDGVRHVQVDREHQRIIVKGEAVNDPLKVLERLQKKYSKNVELISPKPKPDNKQKKIPEKKEQAKIKTVVLKMYMHCEGCVSDVKKKIDKMEGVDSVEVDKENSRVIVRGTIESTNLVENVKKKLGKHAEIVKEDIKREAKREGKDNEKCYEPVVIMYSYPSQYSTQYLYPNQTFNDENVFACTIM</sequence>
<reference evidence="7" key="1">
    <citation type="submission" date="2018-05" db="EMBL/GenBank/DDBJ databases">
        <title>Draft genome of Mucuna pruriens seed.</title>
        <authorList>
            <person name="Nnadi N.E."/>
            <person name="Vos R."/>
            <person name="Hasami M.H."/>
            <person name="Devisetty U.K."/>
            <person name="Aguiy J.C."/>
        </authorList>
    </citation>
    <scope>NUCLEOTIDE SEQUENCE [LARGE SCALE GENOMIC DNA]</scope>
    <source>
        <strain evidence="7">JCA_2017</strain>
    </source>
</reference>
<dbReference type="EMBL" id="QJKJ01012213">
    <property type="protein sequence ID" value="RDX69211.1"/>
    <property type="molecule type" value="Genomic_DNA"/>
</dbReference>
<dbReference type="SUPFAM" id="SSF55008">
    <property type="entry name" value="HMA, heavy metal-associated domain"/>
    <property type="match status" value="2"/>
</dbReference>
<comment type="similarity">
    <text evidence="4">Belongs to the HIPP family.</text>
</comment>
<keyword evidence="8" id="KW-1185">Reference proteome</keyword>
<dbReference type="GO" id="GO:0046872">
    <property type="term" value="F:metal ion binding"/>
    <property type="evidence" value="ECO:0007669"/>
    <property type="project" value="UniProtKB-KW"/>
</dbReference>
<evidence type="ECO:0000256" key="1">
    <source>
        <dbReference type="ARBA" id="ARBA00022481"/>
    </source>
</evidence>
<protein>
    <submittedName>
        <fullName evidence="7">Heavy metal-associated isoprenylated plant protein 8</fullName>
    </submittedName>
</protein>
<feature type="compositionally biased region" description="Basic and acidic residues" evidence="5">
    <location>
        <begin position="7"/>
        <end position="25"/>
    </location>
</feature>
<feature type="domain" description="HMA" evidence="6">
    <location>
        <begin position="26"/>
        <end position="88"/>
    </location>
</feature>
<keyword evidence="3" id="KW-0449">Lipoprotein</keyword>
<evidence type="ECO:0000256" key="2">
    <source>
        <dbReference type="ARBA" id="ARBA00022723"/>
    </source>
</evidence>
<dbReference type="AlphaFoldDB" id="A0A371ET21"/>
<evidence type="ECO:0000256" key="5">
    <source>
        <dbReference type="SAM" id="MobiDB-lite"/>
    </source>
</evidence>
<evidence type="ECO:0000313" key="7">
    <source>
        <dbReference type="EMBL" id="RDX69211.1"/>
    </source>
</evidence>
<evidence type="ECO:0000256" key="4">
    <source>
        <dbReference type="ARBA" id="ARBA00024045"/>
    </source>
</evidence>
<feature type="region of interest" description="Disordered" evidence="5">
    <location>
        <begin position="1"/>
        <end position="25"/>
    </location>
</feature>
<evidence type="ECO:0000313" key="8">
    <source>
        <dbReference type="Proteomes" id="UP000257109"/>
    </source>
</evidence>
<name>A0A371ET21_MUCPR</name>
<dbReference type="InterPro" id="IPR006121">
    <property type="entry name" value="HMA_dom"/>
</dbReference>
<dbReference type="Gene3D" id="3.30.70.100">
    <property type="match status" value="2"/>
</dbReference>
<dbReference type="Proteomes" id="UP000257109">
    <property type="component" value="Unassembled WGS sequence"/>
</dbReference>
<feature type="non-terminal residue" evidence="7">
    <location>
        <position position="1"/>
    </location>
</feature>
<dbReference type="OrthoDB" id="689350at2759"/>
<dbReference type="PROSITE" id="PS50846">
    <property type="entry name" value="HMA_2"/>
    <property type="match status" value="2"/>
</dbReference>
<keyword evidence="1" id="KW-0488">Methylation</keyword>
<dbReference type="PANTHER" id="PTHR46195">
    <property type="entry name" value="HEAVY METAL-ASSOCIATED ISOPRENYLATED PLANT PROTEIN 7"/>
    <property type="match status" value="1"/>
</dbReference>
<proteinExistence type="inferred from homology"/>
<dbReference type="InterPro" id="IPR044577">
    <property type="entry name" value="HIPP4/7/8/17/18/19"/>
</dbReference>
<keyword evidence="2" id="KW-0479">Metal-binding</keyword>
<comment type="caution">
    <text evidence="7">The sequence shown here is derived from an EMBL/GenBank/DDBJ whole genome shotgun (WGS) entry which is preliminary data.</text>
</comment>
<dbReference type="Pfam" id="PF00403">
    <property type="entry name" value="HMA"/>
    <property type="match status" value="2"/>
</dbReference>
<dbReference type="CDD" id="cd00371">
    <property type="entry name" value="HMA"/>
    <property type="match status" value="2"/>
</dbReference>
<evidence type="ECO:0000256" key="3">
    <source>
        <dbReference type="ARBA" id="ARBA00023289"/>
    </source>
</evidence>